<reference evidence="2" key="1">
    <citation type="journal article" date="2019" name="Environ. Microbiol.">
        <title>Fungal ecological strategies reflected in gene transcription - a case study of two litter decomposers.</title>
        <authorList>
            <person name="Barbi F."/>
            <person name="Kohler A."/>
            <person name="Barry K."/>
            <person name="Baskaran P."/>
            <person name="Daum C."/>
            <person name="Fauchery L."/>
            <person name="Ihrmark K."/>
            <person name="Kuo A."/>
            <person name="LaButti K."/>
            <person name="Lipzen A."/>
            <person name="Morin E."/>
            <person name="Grigoriev I.V."/>
            <person name="Henrissat B."/>
            <person name="Lindahl B."/>
            <person name="Martin F."/>
        </authorList>
    </citation>
    <scope>NUCLEOTIDE SEQUENCE</scope>
    <source>
        <strain evidence="2">JB14</strain>
    </source>
</reference>
<dbReference type="EMBL" id="ML770020">
    <property type="protein sequence ID" value="KAE9385163.1"/>
    <property type="molecule type" value="Genomic_DNA"/>
</dbReference>
<sequence length="1033" mass="115775">MTRSADDTAFINSLPLSIIHAFRNETFPQEFIKQNAHTFLDDTWIQVQNLRNYVRDNMKENRESSPAPLIKQEPADTTAALSKPTVRTRTVQTETGEALEILDSDEETDAEDDSLSSRDGSFNYEPGYGPLGEEKEVEDKENSGDVFEGLKLRSSSPTAVDSDWDMESIDEDLYGSDEEDSKPDIWVDSDTKWLDPGITSEVLHPPRLTVINRKVSVDAVERILGGIPHYYPVPRYSTAYILDASDGKYNGRRMDEIITDMDQESWGGSDGRGSKDSRPMLDIFTGDKIQCFRRIQTCNGVFACDSIDPSYTNTERYELDKTALDTLIESQFKAREEEMNSIDKATLVFWNVIKSQSCTFKDGDGNRCDGTPIMKRLREPRNGFEYFIACSKWTSGSTGHRSHSLKTGVDQLALSNLFNGVPLNGDSISSTCTRIISARIGGRVKRCHYPHNADGRDSYMKKIECKAKRYIYTPVDQTIRKACIVYVKGESRIEPHSHPVLPATKMTREAKETWEKCIEAAGTIGSTVRSIDQAPSTKLITKGRSSALIDHALQDRRQREKVLREKKKKLFPFGKGLPGVQHLYSLELEKSESERYIHLITSSLSGGQLIFTFKTALLALIHTVSAFEVDGTFKRVEGEFDEIEFTIWHSGLGRALTICRVYSNKKDTVTYRCMFENLIQLTRHLTSKKIGFKALCPDGNLLAMGTDMELALIGGGAEAFLATNKPEYSGINTEDPHEISAHISRICLTHCRRGIRSVHSDVTETEYSRLMEFPFLKSEADLTAFTEWIRNTGNMNLINWLNNKLQPYIASGIFRFRSRMTDTAWATTNGTTNINESQHKWTNQHTGIKLPLAEAILKALEVDSDVLKEIESSFESGVQKNPYNSSYNRLKRGLNKESSKRAKTNGSKPRARRSAPAESSSSGRVKSLSKGRAKAREAASPYPAPEASSSGGEVKVMVPSLGNDALNNSTVIDNGFNAYHLLPTHAYATFGDDYQEHSTDASTYFPYIGNVNFNDIPLEMRMGGWDVPFDFNA</sequence>
<feature type="compositionally biased region" description="Low complexity" evidence="1">
    <location>
        <begin position="914"/>
        <end position="926"/>
    </location>
</feature>
<dbReference type="AlphaFoldDB" id="A0A6A4GIH9"/>
<name>A0A6A4GIH9_9AGAR</name>
<organism evidence="2 3">
    <name type="scientific">Gymnopus androsaceus JB14</name>
    <dbReference type="NCBI Taxonomy" id="1447944"/>
    <lineage>
        <taxon>Eukaryota</taxon>
        <taxon>Fungi</taxon>
        <taxon>Dikarya</taxon>
        <taxon>Basidiomycota</taxon>
        <taxon>Agaricomycotina</taxon>
        <taxon>Agaricomycetes</taxon>
        <taxon>Agaricomycetidae</taxon>
        <taxon>Agaricales</taxon>
        <taxon>Marasmiineae</taxon>
        <taxon>Omphalotaceae</taxon>
        <taxon>Gymnopus</taxon>
    </lineage>
</organism>
<proteinExistence type="predicted"/>
<feature type="region of interest" description="Disordered" evidence="1">
    <location>
        <begin position="881"/>
        <end position="952"/>
    </location>
</feature>
<gene>
    <name evidence="2" type="ORF">BT96DRAFT_1026671</name>
</gene>
<evidence type="ECO:0000313" key="2">
    <source>
        <dbReference type="EMBL" id="KAE9385163.1"/>
    </source>
</evidence>
<keyword evidence="3" id="KW-1185">Reference proteome</keyword>
<evidence type="ECO:0000313" key="3">
    <source>
        <dbReference type="Proteomes" id="UP000799118"/>
    </source>
</evidence>
<feature type="compositionally biased region" description="Acidic residues" evidence="1">
    <location>
        <begin position="100"/>
        <end position="114"/>
    </location>
</feature>
<accession>A0A6A4GIH9</accession>
<feature type="compositionally biased region" description="Polar residues" evidence="1">
    <location>
        <begin position="85"/>
        <end position="95"/>
    </location>
</feature>
<feature type="compositionally biased region" description="Basic and acidic residues" evidence="1">
    <location>
        <begin position="132"/>
        <end position="151"/>
    </location>
</feature>
<feature type="region of interest" description="Disordered" evidence="1">
    <location>
        <begin position="77"/>
        <end position="166"/>
    </location>
</feature>
<feature type="compositionally biased region" description="Low complexity" evidence="1">
    <location>
        <begin position="938"/>
        <end position="950"/>
    </location>
</feature>
<dbReference type="OrthoDB" id="2976708at2759"/>
<protein>
    <submittedName>
        <fullName evidence="2">Uncharacterized protein</fullName>
    </submittedName>
</protein>
<dbReference type="Proteomes" id="UP000799118">
    <property type="component" value="Unassembled WGS sequence"/>
</dbReference>
<evidence type="ECO:0000256" key="1">
    <source>
        <dbReference type="SAM" id="MobiDB-lite"/>
    </source>
</evidence>